<dbReference type="InterPro" id="IPR007052">
    <property type="entry name" value="CS_dom"/>
</dbReference>
<accession>A0ABD2NP40</accession>
<keyword evidence="8" id="KW-1185">Reference proteome</keyword>
<dbReference type="EMBL" id="JABFTP020000124">
    <property type="protein sequence ID" value="KAL3280197.1"/>
    <property type="molecule type" value="Genomic_DNA"/>
</dbReference>
<dbReference type="Gene3D" id="4.10.1130.20">
    <property type="match status" value="2"/>
</dbReference>
<evidence type="ECO:0000256" key="2">
    <source>
        <dbReference type="ARBA" id="ARBA00022737"/>
    </source>
</evidence>
<dbReference type="SUPFAM" id="SSF49764">
    <property type="entry name" value="HSP20-like chaperones"/>
    <property type="match status" value="1"/>
</dbReference>
<keyword evidence="2" id="KW-0677">Repeat</keyword>
<feature type="compositionally biased region" description="Basic and acidic residues" evidence="4">
    <location>
        <begin position="312"/>
        <end position="333"/>
    </location>
</feature>
<protein>
    <recommendedName>
        <fullName evidence="9">Cysteine and histidine-rich domain-containing protein</fullName>
    </recommendedName>
</protein>
<dbReference type="InterPro" id="IPR039790">
    <property type="entry name" value="CHRD1"/>
</dbReference>
<dbReference type="InterPro" id="IPR007051">
    <property type="entry name" value="CHORD_dom"/>
</dbReference>
<keyword evidence="1" id="KW-0479">Metal-binding</keyword>
<keyword evidence="3" id="KW-0862">Zinc</keyword>
<evidence type="ECO:0000259" key="5">
    <source>
        <dbReference type="PROSITE" id="PS51203"/>
    </source>
</evidence>
<dbReference type="GO" id="GO:0046872">
    <property type="term" value="F:metal ion binding"/>
    <property type="evidence" value="ECO:0007669"/>
    <property type="project" value="UniProtKB-KW"/>
</dbReference>
<feature type="domain" description="CHORD" evidence="6">
    <location>
        <begin position="9"/>
        <end position="81"/>
    </location>
</feature>
<proteinExistence type="predicted"/>
<dbReference type="Pfam" id="PF04969">
    <property type="entry name" value="CS"/>
    <property type="match status" value="1"/>
</dbReference>
<dbReference type="PROSITE" id="PS51401">
    <property type="entry name" value="CHORD"/>
    <property type="match status" value="2"/>
</dbReference>
<reference evidence="7 8" key="1">
    <citation type="journal article" date="2021" name="BMC Biol.">
        <title>Horizontally acquired antibacterial genes associated with adaptive radiation of ladybird beetles.</title>
        <authorList>
            <person name="Li H.S."/>
            <person name="Tang X.F."/>
            <person name="Huang Y.H."/>
            <person name="Xu Z.Y."/>
            <person name="Chen M.L."/>
            <person name="Du X.Y."/>
            <person name="Qiu B.Y."/>
            <person name="Chen P.T."/>
            <person name="Zhang W."/>
            <person name="Slipinski A."/>
            <person name="Escalona H.E."/>
            <person name="Waterhouse R.M."/>
            <person name="Zwick A."/>
            <person name="Pang H."/>
        </authorList>
    </citation>
    <scope>NUCLEOTIDE SEQUENCE [LARGE SCALE GENOMIC DNA]</scope>
    <source>
        <strain evidence="7">SYSU2018</strain>
    </source>
</reference>
<dbReference type="PROSITE" id="PS51203">
    <property type="entry name" value="CS"/>
    <property type="match status" value="1"/>
</dbReference>
<evidence type="ECO:0000259" key="6">
    <source>
        <dbReference type="PROSITE" id="PS51401"/>
    </source>
</evidence>
<evidence type="ECO:0008006" key="9">
    <source>
        <dbReference type="Google" id="ProtNLM"/>
    </source>
</evidence>
<name>A0ABD2NP40_9CUCU</name>
<evidence type="ECO:0000313" key="7">
    <source>
        <dbReference type="EMBL" id="KAL3280197.1"/>
    </source>
</evidence>
<dbReference type="Pfam" id="PF04968">
    <property type="entry name" value="CHORD"/>
    <property type="match status" value="2"/>
</dbReference>
<organism evidence="7 8">
    <name type="scientific">Cryptolaemus montrouzieri</name>
    <dbReference type="NCBI Taxonomy" id="559131"/>
    <lineage>
        <taxon>Eukaryota</taxon>
        <taxon>Metazoa</taxon>
        <taxon>Ecdysozoa</taxon>
        <taxon>Arthropoda</taxon>
        <taxon>Hexapoda</taxon>
        <taxon>Insecta</taxon>
        <taxon>Pterygota</taxon>
        <taxon>Neoptera</taxon>
        <taxon>Endopterygota</taxon>
        <taxon>Coleoptera</taxon>
        <taxon>Polyphaga</taxon>
        <taxon>Cucujiformia</taxon>
        <taxon>Coccinelloidea</taxon>
        <taxon>Coccinellidae</taxon>
        <taxon>Scymninae</taxon>
        <taxon>Scymnini</taxon>
        <taxon>Cryptolaemus</taxon>
    </lineage>
</organism>
<feature type="region of interest" description="Disordered" evidence="4">
    <location>
        <begin position="312"/>
        <end position="339"/>
    </location>
</feature>
<dbReference type="PANTHER" id="PTHR46983:SF3">
    <property type="entry name" value="CHPADIPLOID STATE MAINTENANCE PROTEIN CHPA"/>
    <property type="match status" value="1"/>
</dbReference>
<dbReference type="AlphaFoldDB" id="A0ABD2NP40"/>
<evidence type="ECO:0000313" key="8">
    <source>
        <dbReference type="Proteomes" id="UP001516400"/>
    </source>
</evidence>
<dbReference type="PANTHER" id="PTHR46983">
    <property type="entry name" value="CYSTEINE AND HISTIDINE-RICH DOMAIN-CONTAINING PROTEIN 1"/>
    <property type="match status" value="1"/>
</dbReference>
<feature type="domain" description="CHORD" evidence="6">
    <location>
        <begin position="145"/>
        <end position="204"/>
    </location>
</feature>
<gene>
    <name evidence="7" type="ORF">HHI36_017697</name>
</gene>
<evidence type="ECO:0000256" key="3">
    <source>
        <dbReference type="ARBA" id="ARBA00022833"/>
    </source>
</evidence>
<dbReference type="CDD" id="cd06488">
    <property type="entry name" value="p23_melusin_like"/>
    <property type="match status" value="1"/>
</dbReference>
<dbReference type="InterPro" id="IPR008978">
    <property type="entry name" value="HSP20-like_chaperone"/>
</dbReference>
<dbReference type="Gene3D" id="2.60.40.790">
    <property type="match status" value="1"/>
</dbReference>
<evidence type="ECO:0000256" key="4">
    <source>
        <dbReference type="SAM" id="MobiDB-lite"/>
    </source>
</evidence>
<feature type="domain" description="CS" evidence="5">
    <location>
        <begin position="215"/>
        <end position="305"/>
    </location>
</feature>
<evidence type="ECO:0000256" key="1">
    <source>
        <dbReference type="ARBA" id="ARBA00022723"/>
    </source>
</evidence>
<comment type="caution">
    <text evidence="7">The sequence shown here is derived from an EMBL/GenBank/DDBJ whole genome shotgun (WGS) entry which is preliminary data.</text>
</comment>
<dbReference type="Proteomes" id="UP001516400">
    <property type="component" value="Unassembled WGS sequence"/>
</dbReference>
<sequence>MSDSDLVQCFNRGCGLKYNPKENKEDSCRHHPGEPVFHDAYKGWSCCNKKCTDFTEFLNIKGCTLSCHSNVKPPEPEKPKHLEIDNSEIIEVKPIVPTYLPRPPFETPMVVMKPDIAPSLKQQVKQKHNSVEKSDTNEIAIGTACKNKGCKITYQGPDTNNEKCVYHSGHPVFHEGLKFWSCCKKRTTDFQAFLDQVGCEEGTHLWKKESGDKNKVNCRWDYHQTGSHVIVAIYAKQYDVDETIVKLNPIRLFANLVFPQDNASFLLDVELRGVVDVEKSKVTMYGTKVEISLKKAEPGSWSRLDIPRSIVEPEKEAKEKQNTDQEISSKVEAVDLSDL</sequence>